<keyword evidence="2" id="KW-1185">Reference proteome</keyword>
<evidence type="ECO:0000313" key="2">
    <source>
        <dbReference type="Proteomes" id="UP000828390"/>
    </source>
</evidence>
<organism evidence="1 2">
    <name type="scientific">Dreissena polymorpha</name>
    <name type="common">Zebra mussel</name>
    <name type="synonym">Mytilus polymorpha</name>
    <dbReference type="NCBI Taxonomy" id="45954"/>
    <lineage>
        <taxon>Eukaryota</taxon>
        <taxon>Metazoa</taxon>
        <taxon>Spiralia</taxon>
        <taxon>Lophotrochozoa</taxon>
        <taxon>Mollusca</taxon>
        <taxon>Bivalvia</taxon>
        <taxon>Autobranchia</taxon>
        <taxon>Heteroconchia</taxon>
        <taxon>Euheterodonta</taxon>
        <taxon>Imparidentia</taxon>
        <taxon>Neoheterodontei</taxon>
        <taxon>Myida</taxon>
        <taxon>Dreissenoidea</taxon>
        <taxon>Dreissenidae</taxon>
        <taxon>Dreissena</taxon>
    </lineage>
</organism>
<dbReference type="Proteomes" id="UP000828390">
    <property type="component" value="Unassembled WGS sequence"/>
</dbReference>
<accession>A0A9D4CZM6</accession>
<reference evidence="1" key="1">
    <citation type="journal article" date="2019" name="bioRxiv">
        <title>The Genome of the Zebra Mussel, Dreissena polymorpha: A Resource for Invasive Species Research.</title>
        <authorList>
            <person name="McCartney M.A."/>
            <person name="Auch B."/>
            <person name="Kono T."/>
            <person name="Mallez S."/>
            <person name="Zhang Y."/>
            <person name="Obille A."/>
            <person name="Becker A."/>
            <person name="Abrahante J.E."/>
            <person name="Garbe J."/>
            <person name="Badalamenti J.P."/>
            <person name="Herman A."/>
            <person name="Mangelson H."/>
            <person name="Liachko I."/>
            <person name="Sullivan S."/>
            <person name="Sone E.D."/>
            <person name="Koren S."/>
            <person name="Silverstein K.A.T."/>
            <person name="Beckman K.B."/>
            <person name="Gohl D.M."/>
        </authorList>
    </citation>
    <scope>NUCLEOTIDE SEQUENCE</scope>
    <source>
        <strain evidence="1">Duluth1</strain>
        <tissue evidence="1">Whole animal</tissue>
    </source>
</reference>
<name>A0A9D4CZM6_DREPO</name>
<protein>
    <submittedName>
        <fullName evidence="1">Uncharacterized protein</fullName>
    </submittedName>
</protein>
<comment type="caution">
    <text evidence="1">The sequence shown here is derived from an EMBL/GenBank/DDBJ whole genome shotgun (WGS) entry which is preliminary data.</text>
</comment>
<gene>
    <name evidence="1" type="ORF">DPMN_042735</name>
</gene>
<dbReference type="EMBL" id="JAIWYP010000011">
    <property type="protein sequence ID" value="KAH3736172.1"/>
    <property type="molecule type" value="Genomic_DNA"/>
</dbReference>
<reference evidence="1" key="2">
    <citation type="submission" date="2020-11" db="EMBL/GenBank/DDBJ databases">
        <authorList>
            <person name="McCartney M.A."/>
            <person name="Auch B."/>
            <person name="Kono T."/>
            <person name="Mallez S."/>
            <person name="Becker A."/>
            <person name="Gohl D.M."/>
            <person name="Silverstein K.A.T."/>
            <person name="Koren S."/>
            <person name="Bechman K.B."/>
            <person name="Herman A."/>
            <person name="Abrahante J.E."/>
            <person name="Garbe J."/>
        </authorList>
    </citation>
    <scope>NUCLEOTIDE SEQUENCE</scope>
    <source>
        <strain evidence="1">Duluth1</strain>
        <tissue evidence="1">Whole animal</tissue>
    </source>
</reference>
<dbReference type="AlphaFoldDB" id="A0A9D4CZM6"/>
<evidence type="ECO:0000313" key="1">
    <source>
        <dbReference type="EMBL" id="KAH3736172.1"/>
    </source>
</evidence>
<sequence length="80" mass="8764">MSSLSTRKNLQPSKTINLDHLDQQVSQGLIKVPCQKVTRMTQTLMFAACVTCSHLLKYTTVHLLCLSSGCNVTNVNIGSI</sequence>
<proteinExistence type="predicted"/>